<protein>
    <submittedName>
        <fullName evidence="1">Uncharacterized protein</fullName>
    </submittedName>
</protein>
<organism evidence="1 2">
    <name type="scientific">Vigna unguiculata</name>
    <name type="common">Cowpea</name>
    <dbReference type="NCBI Taxonomy" id="3917"/>
    <lineage>
        <taxon>Eukaryota</taxon>
        <taxon>Viridiplantae</taxon>
        <taxon>Streptophyta</taxon>
        <taxon>Embryophyta</taxon>
        <taxon>Tracheophyta</taxon>
        <taxon>Spermatophyta</taxon>
        <taxon>Magnoliopsida</taxon>
        <taxon>eudicotyledons</taxon>
        <taxon>Gunneridae</taxon>
        <taxon>Pentapetalae</taxon>
        <taxon>rosids</taxon>
        <taxon>fabids</taxon>
        <taxon>Fabales</taxon>
        <taxon>Fabaceae</taxon>
        <taxon>Papilionoideae</taxon>
        <taxon>50 kb inversion clade</taxon>
        <taxon>NPAAA clade</taxon>
        <taxon>indigoferoid/millettioid clade</taxon>
        <taxon>Phaseoleae</taxon>
        <taxon>Vigna</taxon>
    </lineage>
</organism>
<sequence length="158" mass="17489">MEEHSNFKGWRICSASRVVAKLIYIVGHISLSTEAKFLMTIETQQSSPLALTKSSARVCPKVPFTQAQTQFPLHNRTNPLFSSTVTLFCRSASSARKLPCSEVPCRGSVNPFPVVLVCDCVGFYLYALKSFDVGMRTLCMMVWFVFMAVAAKNSGETC</sequence>
<name>A0A4D6NWK7_VIGUN</name>
<dbReference type="EMBL" id="CP039355">
    <property type="protein sequence ID" value="QCE16257.1"/>
    <property type="molecule type" value="Genomic_DNA"/>
</dbReference>
<evidence type="ECO:0000313" key="1">
    <source>
        <dbReference type="EMBL" id="QCE16257.1"/>
    </source>
</evidence>
<dbReference type="AlphaFoldDB" id="A0A4D6NWK7"/>
<accession>A0A4D6NWK7</accession>
<proteinExistence type="predicted"/>
<keyword evidence="2" id="KW-1185">Reference proteome</keyword>
<dbReference type="Proteomes" id="UP000501690">
    <property type="component" value="Linkage Group LG11"/>
</dbReference>
<reference evidence="1 2" key="1">
    <citation type="submission" date="2019-04" db="EMBL/GenBank/DDBJ databases">
        <title>An improved genome assembly and genetic linkage map for asparagus bean, Vigna unguiculata ssp. sesquipedialis.</title>
        <authorList>
            <person name="Xia Q."/>
            <person name="Zhang R."/>
            <person name="Dong Y."/>
        </authorList>
    </citation>
    <scope>NUCLEOTIDE SEQUENCE [LARGE SCALE GENOMIC DNA]</scope>
    <source>
        <tissue evidence="1">Leaf</tissue>
    </source>
</reference>
<evidence type="ECO:0000313" key="2">
    <source>
        <dbReference type="Proteomes" id="UP000501690"/>
    </source>
</evidence>
<gene>
    <name evidence="1" type="ORF">DEO72_LG11g3270</name>
</gene>